<proteinExistence type="predicted"/>
<evidence type="ECO:0000313" key="2">
    <source>
        <dbReference type="Proteomes" id="UP000653076"/>
    </source>
</evidence>
<sequence length="88" mass="8989">MTCSHYDVADWLIDTRSGIGTSTGPIGASGGTRTVTLTGGIAPAGATAAMIDLAVTGATTMSHVTVAPANQASAVTPWTTRSVRRRWE</sequence>
<keyword evidence="2" id="KW-1185">Reference proteome</keyword>
<dbReference type="Proteomes" id="UP000653076">
    <property type="component" value="Unassembled WGS sequence"/>
</dbReference>
<protein>
    <submittedName>
        <fullName evidence="1">Uncharacterized protein</fullName>
    </submittedName>
</protein>
<gene>
    <name evidence="1" type="ORF">Vqi01_02200</name>
</gene>
<evidence type="ECO:0000313" key="1">
    <source>
        <dbReference type="EMBL" id="GIJ25058.1"/>
    </source>
</evidence>
<comment type="caution">
    <text evidence="1">The sequence shown here is derived from an EMBL/GenBank/DDBJ whole genome shotgun (WGS) entry which is preliminary data.</text>
</comment>
<name>A0ABQ4J4G6_9ACTN</name>
<organism evidence="1 2">
    <name type="scientific">Micromonospora qiuiae</name>
    <dbReference type="NCBI Taxonomy" id="502268"/>
    <lineage>
        <taxon>Bacteria</taxon>
        <taxon>Bacillati</taxon>
        <taxon>Actinomycetota</taxon>
        <taxon>Actinomycetes</taxon>
        <taxon>Micromonosporales</taxon>
        <taxon>Micromonosporaceae</taxon>
        <taxon>Micromonospora</taxon>
    </lineage>
</organism>
<accession>A0ABQ4J4G6</accession>
<dbReference type="EMBL" id="BOPC01000003">
    <property type="protein sequence ID" value="GIJ25058.1"/>
    <property type="molecule type" value="Genomic_DNA"/>
</dbReference>
<reference evidence="1 2" key="1">
    <citation type="submission" date="2021-01" db="EMBL/GenBank/DDBJ databases">
        <title>Whole genome shotgun sequence of Verrucosispora qiuiae NBRC 106684.</title>
        <authorList>
            <person name="Komaki H."/>
            <person name="Tamura T."/>
        </authorList>
    </citation>
    <scope>NUCLEOTIDE SEQUENCE [LARGE SCALE GENOMIC DNA]</scope>
    <source>
        <strain evidence="1 2">NBRC 106684</strain>
    </source>
</reference>